<dbReference type="AlphaFoldDB" id="A0A137SA99"/>
<reference evidence="5" key="1">
    <citation type="submission" date="2015-12" db="EMBL/GenBank/DDBJ databases">
        <authorList>
            <person name="Lima A."/>
            <person name="Farahani Zayas N."/>
            <person name="Castro Da Silva M.A."/>
            <person name="Cabral A."/>
            <person name="Pessatti M.L."/>
        </authorList>
    </citation>
    <scope>NUCLEOTIDE SEQUENCE [LARGE SCALE GENOMIC DNA]</scope>
    <source>
        <strain evidence="5">LAMA 842</strain>
    </source>
</reference>
<feature type="region of interest" description="Disordered" evidence="1">
    <location>
        <begin position="35"/>
        <end position="102"/>
    </location>
</feature>
<dbReference type="Proteomes" id="UP000070282">
    <property type="component" value="Unassembled WGS sequence"/>
</dbReference>
<sequence>MNRKILMLTLLMAMTPGLVAGASVYKWTDENGVTHFGDRQPTGANSEQVNVRSGTTSRSQSGQRQSAQEQLGELQEQQRSQEQRRQETAVEEARRKQREANCATARSNLDVLNSNARIRVEENGEMRYLAPDEIEEQRRRFREIMEENCGPEGSAPAQR</sequence>
<comment type="caution">
    <text evidence="4">The sequence shown here is derived from an EMBL/GenBank/DDBJ whole genome shotgun (WGS) entry which is preliminary data.</text>
</comment>
<dbReference type="RefSeq" id="WP_061332346.1">
    <property type="nucleotide sequence ID" value="NZ_LOCO01000011.1"/>
</dbReference>
<gene>
    <name evidence="4" type="ORF">J122_2288</name>
</gene>
<dbReference type="GO" id="GO:0016740">
    <property type="term" value="F:transferase activity"/>
    <property type="evidence" value="ECO:0007669"/>
    <property type="project" value="UniProtKB-KW"/>
</dbReference>
<evidence type="ECO:0000256" key="1">
    <source>
        <dbReference type="SAM" id="MobiDB-lite"/>
    </source>
</evidence>
<keyword evidence="2" id="KW-0732">Signal</keyword>
<dbReference type="GeneID" id="94722694"/>
<dbReference type="InterPro" id="IPR025392">
    <property type="entry name" value="DUF4124"/>
</dbReference>
<accession>A0A137SA99</accession>
<dbReference type="EMBL" id="LOCO01000011">
    <property type="protein sequence ID" value="KXO09366.1"/>
    <property type="molecule type" value="Genomic_DNA"/>
</dbReference>
<feature type="compositionally biased region" description="Basic and acidic residues" evidence="1">
    <location>
        <begin position="79"/>
        <end position="94"/>
    </location>
</feature>
<feature type="domain" description="DUF4124" evidence="3">
    <location>
        <begin position="12"/>
        <end position="58"/>
    </location>
</feature>
<evidence type="ECO:0000259" key="3">
    <source>
        <dbReference type="Pfam" id="PF13511"/>
    </source>
</evidence>
<evidence type="ECO:0000313" key="4">
    <source>
        <dbReference type="EMBL" id="KXO09366.1"/>
    </source>
</evidence>
<evidence type="ECO:0000313" key="5">
    <source>
        <dbReference type="Proteomes" id="UP000070282"/>
    </source>
</evidence>
<evidence type="ECO:0000256" key="2">
    <source>
        <dbReference type="SAM" id="SignalP"/>
    </source>
</evidence>
<feature type="compositionally biased region" description="Low complexity" evidence="1">
    <location>
        <begin position="52"/>
        <end position="78"/>
    </location>
</feature>
<feature type="signal peptide" evidence="2">
    <location>
        <begin position="1"/>
        <end position="20"/>
    </location>
</feature>
<protein>
    <submittedName>
        <fullName evidence="4">Glycosyltransferase</fullName>
    </submittedName>
</protein>
<organism evidence="4 5">
    <name type="scientific">Marinobacter excellens LAMA 842</name>
    <dbReference type="NCBI Taxonomy" id="1306954"/>
    <lineage>
        <taxon>Bacteria</taxon>
        <taxon>Pseudomonadati</taxon>
        <taxon>Pseudomonadota</taxon>
        <taxon>Gammaproteobacteria</taxon>
        <taxon>Pseudomonadales</taxon>
        <taxon>Marinobacteraceae</taxon>
        <taxon>Marinobacter</taxon>
    </lineage>
</organism>
<name>A0A137SA99_9GAMM</name>
<feature type="chain" id="PRO_5007480397" evidence="2">
    <location>
        <begin position="21"/>
        <end position="159"/>
    </location>
</feature>
<dbReference type="Pfam" id="PF13511">
    <property type="entry name" value="DUF4124"/>
    <property type="match status" value="1"/>
</dbReference>
<proteinExistence type="predicted"/>
<feature type="compositionally biased region" description="Polar residues" evidence="1">
    <location>
        <begin position="42"/>
        <end position="51"/>
    </location>
</feature>
<keyword evidence="5" id="KW-1185">Reference proteome</keyword>
<keyword evidence="4" id="KW-0808">Transferase</keyword>
<dbReference type="PATRIC" id="fig|1306954.6.peg.570"/>